<name>A0A7W0HRP0_9ACTN</name>
<reference evidence="2 3" key="1">
    <citation type="submission" date="2020-07" db="EMBL/GenBank/DDBJ databases">
        <title>Genomic Encyclopedia of Type Strains, Phase IV (KMG-IV): sequencing the most valuable type-strain genomes for metagenomic binning, comparative biology and taxonomic classification.</title>
        <authorList>
            <person name="Goeker M."/>
        </authorList>
    </citation>
    <scope>NUCLEOTIDE SEQUENCE [LARGE SCALE GENOMIC DNA]</scope>
    <source>
        <strain evidence="2 3">DSM 45533</strain>
    </source>
</reference>
<feature type="transmembrane region" description="Helical" evidence="1">
    <location>
        <begin position="15"/>
        <end position="35"/>
    </location>
</feature>
<proteinExistence type="predicted"/>
<accession>A0A7W0HRP0</accession>
<keyword evidence="1" id="KW-0472">Membrane</keyword>
<evidence type="ECO:0000313" key="3">
    <source>
        <dbReference type="Proteomes" id="UP000530928"/>
    </source>
</evidence>
<protein>
    <submittedName>
        <fullName evidence="2">Uncharacterized protein</fullName>
    </submittedName>
</protein>
<dbReference type="RefSeq" id="WP_181611836.1">
    <property type="nucleotide sequence ID" value="NZ_BAABAM010000003.1"/>
</dbReference>
<evidence type="ECO:0000313" key="2">
    <source>
        <dbReference type="EMBL" id="MBA2893140.1"/>
    </source>
</evidence>
<dbReference type="EMBL" id="JACDUR010000004">
    <property type="protein sequence ID" value="MBA2893140.1"/>
    <property type="molecule type" value="Genomic_DNA"/>
</dbReference>
<evidence type="ECO:0000256" key="1">
    <source>
        <dbReference type="SAM" id="Phobius"/>
    </source>
</evidence>
<gene>
    <name evidence="2" type="ORF">HNR30_004494</name>
</gene>
<keyword evidence="3" id="KW-1185">Reference proteome</keyword>
<sequence>MDLTSAEPATWPGTVLTLGLLTLALVLLIAIAATVTELRKLKTSAATQEDLRQLVRRYEQLAEHHLDTQQRVAADLAELRTRTAAIEQILRTVE</sequence>
<keyword evidence="1" id="KW-0812">Transmembrane</keyword>
<keyword evidence="1" id="KW-1133">Transmembrane helix</keyword>
<dbReference type="Proteomes" id="UP000530928">
    <property type="component" value="Unassembled WGS sequence"/>
</dbReference>
<comment type="caution">
    <text evidence="2">The sequence shown here is derived from an EMBL/GenBank/DDBJ whole genome shotgun (WGS) entry which is preliminary data.</text>
</comment>
<dbReference type="AlphaFoldDB" id="A0A7W0HRP0"/>
<organism evidence="2 3">
    <name type="scientific">Nonomuraea soli</name>
    <dbReference type="NCBI Taxonomy" id="1032476"/>
    <lineage>
        <taxon>Bacteria</taxon>
        <taxon>Bacillati</taxon>
        <taxon>Actinomycetota</taxon>
        <taxon>Actinomycetes</taxon>
        <taxon>Streptosporangiales</taxon>
        <taxon>Streptosporangiaceae</taxon>
        <taxon>Nonomuraea</taxon>
    </lineage>
</organism>